<keyword evidence="3" id="KW-1185">Reference proteome</keyword>
<protein>
    <submittedName>
        <fullName evidence="2">Glucan phosphoethanolaminetransferase (Alkaline phosphatase superfamily)</fullName>
    </submittedName>
</protein>
<dbReference type="EMBL" id="JACHWQ010000002">
    <property type="protein sequence ID" value="MBB2975556.1"/>
    <property type="molecule type" value="Genomic_DNA"/>
</dbReference>
<feature type="transmembrane region" description="Helical" evidence="1">
    <location>
        <begin position="125"/>
        <end position="148"/>
    </location>
</feature>
<reference evidence="2 3" key="1">
    <citation type="submission" date="2020-08" db="EMBL/GenBank/DDBJ databases">
        <title>Sequencing the genomes of 1000 actinobacteria strains.</title>
        <authorList>
            <person name="Klenk H.-P."/>
        </authorList>
    </citation>
    <scope>NUCLEOTIDE SEQUENCE [LARGE SCALE GENOMIC DNA]</scope>
    <source>
        <strain evidence="2 3">DSM 27099</strain>
    </source>
</reference>
<dbReference type="RefSeq" id="WP_221188176.1">
    <property type="nucleotide sequence ID" value="NZ_CP049255.1"/>
</dbReference>
<feature type="transmembrane region" description="Helical" evidence="1">
    <location>
        <begin position="82"/>
        <end position="105"/>
    </location>
</feature>
<name>A0A7W4V2A2_9MICO</name>
<evidence type="ECO:0000313" key="3">
    <source>
        <dbReference type="Proteomes" id="UP000529310"/>
    </source>
</evidence>
<keyword evidence="1" id="KW-0812">Transmembrane</keyword>
<dbReference type="AlphaFoldDB" id="A0A7W4V2A2"/>
<dbReference type="GO" id="GO:0016740">
    <property type="term" value="F:transferase activity"/>
    <property type="evidence" value="ECO:0007669"/>
    <property type="project" value="UniProtKB-KW"/>
</dbReference>
<comment type="caution">
    <text evidence="2">The sequence shown here is derived from an EMBL/GenBank/DDBJ whole genome shotgun (WGS) entry which is preliminary data.</text>
</comment>
<keyword evidence="1" id="KW-0472">Membrane</keyword>
<proteinExistence type="predicted"/>
<accession>A0A7W4V2A2</accession>
<gene>
    <name evidence="2" type="ORF">FHX49_001122</name>
</gene>
<evidence type="ECO:0000313" key="2">
    <source>
        <dbReference type="EMBL" id="MBB2975556.1"/>
    </source>
</evidence>
<keyword evidence="2" id="KW-0808">Transferase</keyword>
<feature type="transmembrane region" description="Helical" evidence="1">
    <location>
        <begin position="194"/>
        <end position="214"/>
    </location>
</feature>
<sequence length="223" mass="23267">MSTIHTGSRISLRPSLRAQSWSFMIGSAFFAFGSAPFFAAWMPSALANSSYFVGAIFFTVAAGMQLLLTGSPNRAAQDEQPTAAGIVVRAMWLSAAVQLIGTVLFNASTGAALQASTVTAERDYVWAPDAAGSLAFLLSSLLALVPLVRERELWAPRDTAWWSTLLNLGGSVAFGVSAVAAIVTSTGGVRNATLAGNSTFIGALCFFIAAAVLLPSARKRRAG</sequence>
<organism evidence="2 3">
    <name type="scientific">Microbacterium endophyticum</name>
    <dbReference type="NCBI Taxonomy" id="1526412"/>
    <lineage>
        <taxon>Bacteria</taxon>
        <taxon>Bacillati</taxon>
        <taxon>Actinomycetota</taxon>
        <taxon>Actinomycetes</taxon>
        <taxon>Micrococcales</taxon>
        <taxon>Microbacteriaceae</taxon>
        <taxon>Microbacterium</taxon>
    </lineage>
</organism>
<feature type="transmembrane region" description="Helical" evidence="1">
    <location>
        <begin position="21"/>
        <end position="39"/>
    </location>
</feature>
<evidence type="ECO:0000256" key="1">
    <source>
        <dbReference type="SAM" id="Phobius"/>
    </source>
</evidence>
<feature type="transmembrane region" description="Helical" evidence="1">
    <location>
        <begin position="51"/>
        <end position="70"/>
    </location>
</feature>
<dbReference type="Proteomes" id="UP000529310">
    <property type="component" value="Unassembled WGS sequence"/>
</dbReference>
<feature type="transmembrane region" description="Helical" evidence="1">
    <location>
        <begin position="160"/>
        <end position="182"/>
    </location>
</feature>
<keyword evidence="1" id="KW-1133">Transmembrane helix</keyword>